<dbReference type="InterPro" id="IPR053851">
    <property type="entry name" value="DUF6929"/>
</dbReference>
<evidence type="ECO:0000313" key="1">
    <source>
        <dbReference type="EMBL" id="MBT1687039.1"/>
    </source>
</evidence>
<dbReference type="EMBL" id="JAHESC010000013">
    <property type="protein sequence ID" value="MBT1687039.1"/>
    <property type="molecule type" value="Genomic_DNA"/>
</dbReference>
<evidence type="ECO:0000313" key="2">
    <source>
        <dbReference type="Proteomes" id="UP001319180"/>
    </source>
</evidence>
<protein>
    <submittedName>
        <fullName evidence="1">Uncharacterized protein</fullName>
    </submittedName>
</protein>
<dbReference type="RefSeq" id="WP_254090276.1">
    <property type="nucleotide sequence ID" value="NZ_JAHESC010000013.1"/>
</dbReference>
<sequence>MQEISIEFLKTVLLSDFPSGSSINYHTGRFFVVGDDSTNLLVLDHAYQKMGSVHLFDHTEKRIPKADKIDLEGSTIITSEGVPHVLVIGSASRKNRRRILLIPLSASDTPSVEHTIYKTKTFVKRLESLGIEETNLEGVTVVEDHLLLANRGNHEHPENHLIRTRPNFWEDQEQVFISARPISFPTKTAGQFVGVSELCYVHELDLLLLTLSTENTSNSFDDGAIGDSFIGLLSGATAMLREECPVQLDQLINLSDVNTCFKNEKVEGICVESVAPDGLLIHLVSDNDKGESRLFKIRLHLTL</sequence>
<name>A0AAP2D846_9BACT</name>
<proteinExistence type="predicted"/>
<accession>A0AAP2D846</accession>
<comment type="caution">
    <text evidence="1">The sequence shown here is derived from an EMBL/GenBank/DDBJ whole genome shotgun (WGS) entry which is preliminary data.</text>
</comment>
<dbReference type="Pfam" id="PF22000">
    <property type="entry name" value="DUF6929"/>
    <property type="match status" value="1"/>
</dbReference>
<dbReference type="Proteomes" id="UP001319180">
    <property type="component" value="Unassembled WGS sequence"/>
</dbReference>
<dbReference type="AlphaFoldDB" id="A0AAP2D846"/>
<reference evidence="1 2" key="1">
    <citation type="submission" date="2021-05" db="EMBL/GenBank/DDBJ databases">
        <title>A Polyphasic approach of four new species of the genus Ohtaekwangia: Ohtaekwangia histidinii sp. nov., Ohtaekwangia cretensis sp. nov., Ohtaekwangia indiensis sp. nov., Ohtaekwangia reichenbachii sp. nov. from diverse environment.</title>
        <authorList>
            <person name="Octaviana S."/>
        </authorList>
    </citation>
    <scope>NUCLEOTIDE SEQUENCE [LARGE SCALE GENOMIC DNA]</scope>
    <source>
        <strain evidence="1 2">PWU37</strain>
    </source>
</reference>
<keyword evidence="2" id="KW-1185">Reference proteome</keyword>
<organism evidence="1 2">
    <name type="scientific">Dawidia soli</name>
    <dbReference type="NCBI Taxonomy" id="2782352"/>
    <lineage>
        <taxon>Bacteria</taxon>
        <taxon>Pseudomonadati</taxon>
        <taxon>Bacteroidota</taxon>
        <taxon>Cytophagia</taxon>
        <taxon>Cytophagales</taxon>
        <taxon>Chryseotaleaceae</taxon>
        <taxon>Dawidia</taxon>
    </lineage>
</organism>
<gene>
    <name evidence="1" type="ORF">KK078_10745</name>
</gene>